<comment type="similarity">
    <text evidence="15">Belongs to the enoyl-CoA hydratase/isomerase family.</text>
</comment>
<keyword evidence="10" id="KW-0576">Peroxisome</keyword>
<evidence type="ECO:0000256" key="8">
    <source>
        <dbReference type="ARBA" id="ARBA00023027"/>
    </source>
</evidence>
<evidence type="ECO:0000256" key="5">
    <source>
        <dbReference type="ARBA" id="ARBA00022832"/>
    </source>
</evidence>
<dbReference type="GO" id="GO:0004300">
    <property type="term" value="F:enoyl-CoA hydratase activity"/>
    <property type="evidence" value="ECO:0007669"/>
    <property type="project" value="UniProtKB-ARBA"/>
</dbReference>
<dbReference type="AlphaFoldDB" id="A0A4R4DZC8"/>
<dbReference type="InterPro" id="IPR001753">
    <property type="entry name" value="Enoyl-CoA_hydra/iso"/>
</dbReference>
<evidence type="ECO:0000256" key="7">
    <source>
        <dbReference type="ARBA" id="ARBA00023002"/>
    </source>
</evidence>
<dbReference type="PROSITE" id="PS00166">
    <property type="entry name" value="ENOYL_COA_HYDRATASE"/>
    <property type="match status" value="1"/>
</dbReference>
<dbReference type="FunFam" id="3.40.50.720:FF:000009">
    <property type="entry name" value="Fatty oxidation complex, alpha subunit"/>
    <property type="match status" value="1"/>
</dbReference>
<comment type="pathway">
    <text evidence="2">Lipid metabolism; fatty acid beta-oxidation.</text>
</comment>
<dbReference type="CDD" id="cd06558">
    <property type="entry name" value="crotonase-like"/>
    <property type="match status" value="1"/>
</dbReference>
<name>A0A4R4DZC8_9PROT</name>
<feature type="domain" description="3-hydroxyacyl-CoA dehydrogenase NAD binding" evidence="17">
    <location>
        <begin position="301"/>
        <end position="478"/>
    </location>
</feature>
<comment type="caution">
    <text evidence="18">The sequence shown here is derived from an EMBL/GenBank/DDBJ whole genome shotgun (WGS) entry which is preliminary data.</text>
</comment>
<comment type="subcellular location">
    <subcellularLocation>
        <location evidence="1">Peroxisome</location>
    </subcellularLocation>
</comment>
<dbReference type="PANTHER" id="PTHR23309">
    <property type="entry name" value="3-HYDROXYACYL-COA DEHYROGENASE"/>
    <property type="match status" value="1"/>
</dbReference>
<dbReference type="Pfam" id="PF00378">
    <property type="entry name" value="ECH_1"/>
    <property type="match status" value="1"/>
</dbReference>
<dbReference type="InterPro" id="IPR008927">
    <property type="entry name" value="6-PGluconate_DH-like_C_sf"/>
</dbReference>
<dbReference type="SUPFAM" id="SSF52096">
    <property type="entry name" value="ClpP/crotonase"/>
    <property type="match status" value="1"/>
</dbReference>
<evidence type="ECO:0000259" key="16">
    <source>
        <dbReference type="Pfam" id="PF00725"/>
    </source>
</evidence>
<keyword evidence="6" id="KW-0442">Lipid degradation</keyword>
<keyword evidence="7" id="KW-0560">Oxidoreductase</keyword>
<evidence type="ECO:0000256" key="3">
    <source>
        <dbReference type="ARBA" id="ARBA00008750"/>
    </source>
</evidence>
<protein>
    <submittedName>
        <fullName evidence="18">3-hydroxyacyl-CoA dehydrogenase</fullName>
    </submittedName>
</protein>
<feature type="domain" description="3-hydroxyacyl-CoA dehydrogenase C-terminal" evidence="16">
    <location>
        <begin position="481"/>
        <end position="567"/>
    </location>
</feature>
<gene>
    <name evidence="18" type="ORF">EXY23_01140</name>
</gene>
<keyword evidence="5" id="KW-0276">Fatty acid metabolism</keyword>
<evidence type="ECO:0000256" key="4">
    <source>
        <dbReference type="ARBA" id="ARBA00011245"/>
    </source>
</evidence>
<dbReference type="Gene3D" id="1.10.1040.50">
    <property type="match status" value="1"/>
</dbReference>
<evidence type="ECO:0000256" key="15">
    <source>
        <dbReference type="RuleBase" id="RU003707"/>
    </source>
</evidence>
<dbReference type="Gene3D" id="3.40.50.720">
    <property type="entry name" value="NAD(P)-binding Rossmann-like Domain"/>
    <property type="match status" value="1"/>
</dbReference>
<comment type="similarity">
    <text evidence="3">In the N-terminal section; belongs to the enoyl-CoA hydratase/isomerase family.</text>
</comment>
<proteinExistence type="inferred from homology"/>
<dbReference type="InterPro" id="IPR018376">
    <property type="entry name" value="Enoyl-CoA_hyd/isom_CS"/>
</dbReference>
<dbReference type="InterPro" id="IPR006108">
    <property type="entry name" value="3HC_DH_C"/>
</dbReference>
<sequence>MAGEPQFVEHARDGDVHVLRLANPPVNTLRTEVRAGLLDGIQAATREGARAIVLIGAGRSFSAGAEMTEFGKPRKPPSLPEVFDAIEQSRIPVVAAIHGHALGGGLELALACHARVASPGAQLGLPEVKRGFVPGAGGTQRLPRLIGLEALRLIVSGEPVGAEEAQRLGFVDAVLPNGTGSDLEHAAIAWARENAGRSFTLARDREDRIAGYDAAKFDEAAKRLTARTRGQESPLGCVAAVRAAFTMPFEDGLNVEREQFTRLVQGEQSQALRHVFFGEREAQRIPDLPPDAKPLPVNRLVVIGGGTMGGGIAMSAANHGLPVTMVETSDEALRKGLERCEVNWQRTVKSGKLSQADYEKRRALLSGTTEFEKAVGEADLVIEAVFENMEVKQEVFGRLDKAARPGVVLASNTSTLDIDQIASATQRPELVIGMHFFSPANVMRLLENVKGKATTATAIATATEVGKRIGKLPVLVGNCDGFVGNRMTGKRGPQIEKLLLEGCLPQDIDRVMEAYGMAMGPLATGDLAGLDIGAAVRKARGTVAPIADAVVAAGRLGQKTGKGYYDYDENRRRLPSKEVERIILDLSETMQVRRRRIEDGEILERVLLPMVNEGARILEEGIAYRPIDIDVIFVNGFGWPAFRGGPMFFADRLGLKAVRDKLAHYAEATGDANLKPAALIERLAQEGGSFATLKGPGRV</sequence>
<dbReference type="InterPro" id="IPR029045">
    <property type="entry name" value="ClpP/crotonase-like_dom_sf"/>
</dbReference>
<evidence type="ECO:0000256" key="6">
    <source>
        <dbReference type="ARBA" id="ARBA00022963"/>
    </source>
</evidence>
<evidence type="ECO:0000256" key="13">
    <source>
        <dbReference type="ARBA" id="ARBA00023268"/>
    </source>
</evidence>
<organism evidence="18 19">
    <name type="scientific">Roseicella aquatilis</name>
    <dbReference type="NCBI Taxonomy" id="2527868"/>
    <lineage>
        <taxon>Bacteria</taxon>
        <taxon>Pseudomonadati</taxon>
        <taxon>Pseudomonadota</taxon>
        <taxon>Alphaproteobacteria</taxon>
        <taxon>Acetobacterales</taxon>
        <taxon>Roseomonadaceae</taxon>
        <taxon>Roseicella</taxon>
    </lineage>
</organism>
<dbReference type="GO" id="GO:0003857">
    <property type="term" value="F:(3S)-3-hydroxyacyl-CoA dehydrogenase (NAD+) activity"/>
    <property type="evidence" value="ECO:0007669"/>
    <property type="project" value="UniProtKB-EC"/>
</dbReference>
<evidence type="ECO:0000259" key="17">
    <source>
        <dbReference type="Pfam" id="PF02737"/>
    </source>
</evidence>
<keyword evidence="8" id="KW-0520">NAD</keyword>
<evidence type="ECO:0000256" key="9">
    <source>
        <dbReference type="ARBA" id="ARBA00023098"/>
    </source>
</evidence>
<evidence type="ECO:0000256" key="14">
    <source>
        <dbReference type="ARBA" id="ARBA00049556"/>
    </source>
</evidence>
<dbReference type="SUPFAM" id="SSF51735">
    <property type="entry name" value="NAD(P)-binding Rossmann-fold domains"/>
    <property type="match status" value="1"/>
</dbReference>
<keyword evidence="12" id="KW-0456">Lyase</keyword>
<dbReference type="InterPro" id="IPR036291">
    <property type="entry name" value="NAD(P)-bd_dom_sf"/>
</dbReference>
<evidence type="ECO:0000256" key="2">
    <source>
        <dbReference type="ARBA" id="ARBA00005005"/>
    </source>
</evidence>
<dbReference type="Proteomes" id="UP000295023">
    <property type="component" value="Unassembled WGS sequence"/>
</dbReference>
<dbReference type="OrthoDB" id="9771883at2"/>
<dbReference type="Pfam" id="PF02737">
    <property type="entry name" value="3HCDH_N"/>
    <property type="match status" value="1"/>
</dbReference>
<feature type="domain" description="3-hydroxyacyl-CoA dehydrogenase C-terminal" evidence="16">
    <location>
        <begin position="602"/>
        <end position="687"/>
    </location>
</feature>
<dbReference type="GO" id="GO:0070403">
    <property type="term" value="F:NAD+ binding"/>
    <property type="evidence" value="ECO:0007669"/>
    <property type="project" value="InterPro"/>
</dbReference>
<reference evidence="18 19" key="1">
    <citation type="submission" date="2019-03" db="EMBL/GenBank/DDBJ databases">
        <title>Paracraurococcus aquatilis NE82 genome sequence.</title>
        <authorList>
            <person name="Zhao Y."/>
            <person name="Du Z."/>
        </authorList>
    </citation>
    <scope>NUCLEOTIDE SEQUENCE [LARGE SCALE GENOMIC DNA]</scope>
    <source>
        <strain evidence="18 19">NE82</strain>
    </source>
</reference>
<evidence type="ECO:0000256" key="12">
    <source>
        <dbReference type="ARBA" id="ARBA00023239"/>
    </source>
</evidence>
<dbReference type="EMBL" id="SKBM01000001">
    <property type="protein sequence ID" value="TCZ66743.1"/>
    <property type="molecule type" value="Genomic_DNA"/>
</dbReference>
<comment type="catalytic activity">
    <reaction evidence="14">
        <text>a (3S)-3-hydroxyacyl-CoA + NAD(+) = a 3-oxoacyl-CoA + NADH + H(+)</text>
        <dbReference type="Rhea" id="RHEA:22432"/>
        <dbReference type="ChEBI" id="CHEBI:15378"/>
        <dbReference type="ChEBI" id="CHEBI:57318"/>
        <dbReference type="ChEBI" id="CHEBI:57540"/>
        <dbReference type="ChEBI" id="CHEBI:57945"/>
        <dbReference type="ChEBI" id="CHEBI:90726"/>
        <dbReference type="EC" id="1.1.1.35"/>
    </reaction>
</comment>
<dbReference type="FunFam" id="1.10.1040.50:FF:000006">
    <property type="entry name" value="Peroxisomal bifunctional enzyme"/>
    <property type="match status" value="1"/>
</dbReference>
<accession>A0A4R4DZC8</accession>
<dbReference type="GO" id="GO:0016853">
    <property type="term" value="F:isomerase activity"/>
    <property type="evidence" value="ECO:0007669"/>
    <property type="project" value="UniProtKB-KW"/>
</dbReference>
<dbReference type="PANTHER" id="PTHR23309:SF49">
    <property type="entry name" value="PEROXISOMAL BIFUNCTIONAL ENZYME"/>
    <property type="match status" value="1"/>
</dbReference>
<keyword evidence="19" id="KW-1185">Reference proteome</keyword>
<keyword evidence="11" id="KW-0413">Isomerase</keyword>
<dbReference type="RefSeq" id="WP_132283712.1">
    <property type="nucleotide sequence ID" value="NZ_SKBM01000001.1"/>
</dbReference>
<evidence type="ECO:0000313" key="19">
    <source>
        <dbReference type="Proteomes" id="UP000295023"/>
    </source>
</evidence>
<dbReference type="GO" id="GO:0006635">
    <property type="term" value="P:fatty acid beta-oxidation"/>
    <property type="evidence" value="ECO:0007669"/>
    <property type="project" value="UniProtKB-UniPathway"/>
</dbReference>
<dbReference type="SUPFAM" id="SSF48179">
    <property type="entry name" value="6-phosphogluconate dehydrogenase C-terminal domain-like"/>
    <property type="match status" value="2"/>
</dbReference>
<comment type="subunit">
    <text evidence="4">Monomer.</text>
</comment>
<evidence type="ECO:0000256" key="11">
    <source>
        <dbReference type="ARBA" id="ARBA00023235"/>
    </source>
</evidence>
<evidence type="ECO:0000313" key="18">
    <source>
        <dbReference type="EMBL" id="TCZ66743.1"/>
    </source>
</evidence>
<evidence type="ECO:0000256" key="10">
    <source>
        <dbReference type="ARBA" id="ARBA00023140"/>
    </source>
</evidence>
<keyword evidence="9" id="KW-0443">Lipid metabolism</keyword>
<keyword evidence="13" id="KW-0511">Multifunctional enzyme</keyword>
<dbReference type="Pfam" id="PF00725">
    <property type="entry name" value="3HCDH"/>
    <property type="match status" value="2"/>
</dbReference>
<evidence type="ECO:0000256" key="1">
    <source>
        <dbReference type="ARBA" id="ARBA00004275"/>
    </source>
</evidence>
<dbReference type="InterPro" id="IPR006176">
    <property type="entry name" value="3-OHacyl-CoA_DH_NAD-bd"/>
</dbReference>
<dbReference type="UniPathway" id="UPA00659"/>
<dbReference type="Gene3D" id="3.90.226.10">
    <property type="entry name" value="2-enoyl-CoA Hydratase, Chain A, domain 1"/>
    <property type="match status" value="1"/>
</dbReference>